<comment type="caution">
    <text evidence="2">The sequence shown here is derived from an EMBL/GenBank/DDBJ whole genome shotgun (WGS) entry which is preliminary data.</text>
</comment>
<evidence type="ECO:0000313" key="2">
    <source>
        <dbReference type="EMBL" id="GBO24474.1"/>
    </source>
</evidence>
<keyword evidence="3" id="KW-1185">Reference proteome</keyword>
<dbReference type="EMBL" id="BGPR01047444">
    <property type="protein sequence ID" value="GBO24474.1"/>
    <property type="molecule type" value="Genomic_DNA"/>
</dbReference>
<evidence type="ECO:0000313" key="1">
    <source>
        <dbReference type="EMBL" id="GBO24473.1"/>
    </source>
</evidence>
<evidence type="ECO:0000313" key="3">
    <source>
        <dbReference type="Proteomes" id="UP000499080"/>
    </source>
</evidence>
<name>A0A4Y2VJI6_ARAVE</name>
<organism evidence="2 3">
    <name type="scientific">Araneus ventricosus</name>
    <name type="common">Orbweaver spider</name>
    <name type="synonym">Epeira ventricosa</name>
    <dbReference type="NCBI Taxonomy" id="182803"/>
    <lineage>
        <taxon>Eukaryota</taxon>
        <taxon>Metazoa</taxon>
        <taxon>Ecdysozoa</taxon>
        <taxon>Arthropoda</taxon>
        <taxon>Chelicerata</taxon>
        <taxon>Arachnida</taxon>
        <taxon>Araneae</taxon>
        <taxon>Araneomorphae</taxon>
        <taxon>Entelegynae</taxon>
        <taxon>Araneoidea</taxon>
        <taxon>Araneidae</taxon>
        <taxon>Araneus</taxon>
    </lineage>
</organism>
<dbReference type="AlphaFoldDB" id="A0A4Y2VJI6"/>
<accession>A0A4Y2VJI6</accession>
<sequence length="118" mass="13099">MTVAATAEAGDLIAITGRGPIPPEGGTYYHRRALLKELNCWWHAPPDETLSASYQWHTPRDGTYQCEPPVARSCVMGHISASHRWYVPRDGTYQCELPVACSCVMGHISASHRWHAPV</sequence>
<dbReference type="EMBL" id="BGPR01047442">
    <property type="protein sequence ID" value="GBO24473.1"/>
    <property type="molecule type" value="Genomic_DNA"/>
</dbReference>
<reference evidence="2 3" key="1">
    <citation type="journal article" date="2019" name="Sci. Rep.">
        <title>Orb-weaving spider Araneus ventricosus genome elucidates the spidroin gene catalogue.</title>
        <authorList>
            <person name="Kono N."/>
            <person name="Nakamura H."/>
            <person name="Ohtoshi R."/>
            <person name="Moran D.A.P."/>
            <person name="Shinohara A."/>
            <person name="Yoshida Y."/>
            <person name="Fujiwara M."/>
            <person name="Mori M."/>
            <person name="Tomita M."/>
            <person name="Arakawa K."/>
        </authorList>
    </citation>
    <scope>NUCLEOTIDE SEQUENCE [LARGE SCALE GENOMIC DNA]</scope>
</reference>
<dbReference type="Proteomes" id="UP000499080">
    <property type="component" value="Unassembled WGS sequence"/>
</dbReference>
<protein>
    <submittedName>
        <fullName evidence="2">Uncharacterized protein</fullName>
    </submittedName>
</protein>
<gene>
    <name evidence="2" type="ORF">AVEN_126386_1</name>
    <name evidence="1" type="ORF">AVEN_260461_1</name>
</gene>
<proteinExistence type="predicted"/>